<gene>
    <name evidence="2" type="ORF">Scep_012435</name>
</gene>
<reference evidence="2 3" key="1">
    <citation type="submission" date="2024-01" db="EMBL/GenBank/DDBJ databases">
        <title>Genome assemblies of Stephania.</title>
        <authorList>
            <person name="Yang L."/>
        </authorList>
    </citation>
    <scope>NUCLEOTIDE SEQUENCE [LARGE SCALE GENOMIC DNA]</scope>
    <source>
        <strain evidence="2">JXDWG</strain>
        <tissue evidence="2">Leaf</tissue>
    </source>
</reference>
<name>A0AAP0P6G8_9MAGN</name>
<comment type="caution">
    <text evidence="2">The sequence shown here is derived from an EMBL/GenBank/DDBJ whole genome shotgun (WGS) entry which is preliminary data.</text>
</comment>
<dbReference type="AlphaFoldDB" id="A0AAP0P6G8"/>
<protein>
    <submittedName>
        <fullName evidence="2">Uncharacterized protein</fullName>
    </submittedName>
</protein>
<evidence type="ECO:0000256" key="1">
    <source>
        <dbReference type="SAM" id="Phobius"/>
    </source>
</evidence>
<keyword evidence="1" id="KW-0812">Transmembrane</keyword>
<evidence type="ECO:0000313" key="2">
    <source>
        <dbReference type="EMBL" id="KAK9132907.1"/>
    </source>
</evidence>
<organism evidence="2 3">
    <name type="scientific">Stephania cephalantha</name>
    <dbReference type="NCBI Taxonomy" id="152367"/>
    <lineage>
        <taxon>Eukaryota</taxon>
        <taxon>Viridiplantae</taxon>
        <taxon>Streptophyta</taxon>
        <taxon>Embryophyta</taxon>
        <taxon>Tracheophyta</taxon>
        <taxon>Spermatophyta</taxon>
        <taxon>Magnoliopsida</taxon>
        <taxon>Ranunculales</taxon>
        <taxon>Menispermaceae</taxon>
        <taxon>Menispermoideae</taxon>
        <taxon>Cissampelideae</taxon>
        <taxon>Stephania</taxon>
    </lineage>
</organism>
<feature type="transmembrane region" description="Helical" evidence="1">
    <location>
        <begin position="22"/>
        <end position="46"/>
    </location>
</feature>
<evidence type="ECO:0000313" key="3">
    <source>
        <dbReference type="Proteomes" id="UP001419268"/>
    </source>
</evidence>
<proteinExistence type="predicted"/>
<accession>A0AAP0P6G8</accession>
<keyword evidence="3" id="KW-1185">Reference proteome</keyword>
<keyword evidence="1" id="KW-1133">Transmembrane helix</keyword>
<keyword evidence="1" id="KW-0472">Membrane</keyword>
<dbReference type="EMBL" id="JBBNAG010000005">
    <property type="protein sequence ID" value="KAK9132907.1"/>
    <property type="molecule type" value="Genomic_DNA"/>
</dbReference>
<sequence>MHWGYAVARVFNFIFDHELGCMLYVVDILTILVFLSIGNVFMLLLFGQPQCALPMFFFFVLHFPYEENKPLVAEKYYNI</sequence>
<dbReference type="Proteomes" id="UP001419268">
    <property type="component" value="Unassembled WGS sequence"/>
</dbReference>